<dbReference type="InterPro" id="IPR042099">
    <property type="entry name" value="ANL_N_sf"/>
</dbReference>
<accession>A0A366RDW7</accession>
<gene>
    <name evidence="7" type="ORF">FIESC28_07358</name>
</gene>
<keyword evidence="3" id="KW-0276">Fatty acid metabolism</keyword>
<dbReference type="FunFam" id="3.30.300.30:FF:000008">
    <property type="entry name" value="2,3-dihydroxybenzoate-AMP ligase"/>
    <property type="match status" value="1"/>
</dbReference>
<feature type="domain" description="AMP-dependent synthetase/ligase" evidence="5">
    <location>
        <begin position="34"/>
        <end position="446"/>
    </location>
</feature>
<dbReference type="SUPFAM" id="SSF56801">
    <property type="entry name" value="Acetyl-CoA synthetase-like"/>
    <property type="match status" value="1"/>
</dbReference>
<dbReference type="InterPro" id="IPR045851">
    <property type="entry name" value="AMP-bd_C_sf"/>
</dbReference>
<dbReference type="RefSeq" id="XP_031014403.1">
    <property type="nucleotide sequence ID" value="XM_031161498.1"/>
</dbReference>
<evidence type="ECO:0008006" key="9">
    <source>
        <dbReference type="Google" id="ProtNLM"/>
    </source>
</evidence>
<evidence type="ECO:0000256" key="4">
    <source>
        <dbReference type="ARBA" id="ARBA00023098"/>
    </source>
</evidence>
<evidence type="ECO:0000259" key="6">
    <source>
        <dbReference type="Pfam" id="PF13193"/>
    </source>
</evidence>
<dbReference type="GO" id="GO:0006631">
    <property type="term" value="P:fatty acid metabolic process"/>
    <property type="evidence" value="ECO:0007669"/>
    <property type="project" value="UniProtKB-KW"/>
</dbReference>
<evidence type="ECO:0000313" key="7">
    <source>
        <dbReference type="EMBL" id="RBR15344.1"/>
    </source>
</evidence>
<feature type="domain" description="AMP-binding enzyme C-terminal" evidence="6">
    <location>
        <begin position="497"/>
        <end position="573"/>
    </location>
</feature>
<evidence type="ECO:0000259" key="5">
    <source>
        <dbReference type="Pfam" id="PF00501"/>
    </source>
</evidence>
<dbReference type="Pfam" id="PF13193">
    <property type="entry name" value="AMP-binding_C"/>
    <property type="match status" value="1"/>
</dbReference>
<keyword evidence="8" id="KW-1185">Reference proteome</keyword>
<dbReference type="AlphaFoldDB" id="A0A366RDW7"/>
<organism evidence="7 8">
    <name type="scientific">Fusarium coffeatum</name>
    <dbReference type="NCBI Taxonomy" id="231269"/>
    <lineage>
        <taxon>Eukaryota</taxon>
        <taxon>Fungi</taxon>
        <taxon>Dikarya</taxon>
        <taxon>Ascomycota</taxon>
        <taxon>Pezizomycotina</taxon>
        <taxon>Sordariomycetes</taxon>
        <taxon>Hypocreomycetidae</taxon>
        <taxon>Hypocreales</taxon>
        <taxon>Nectriaceae</taxon>
        <taxon>Fusarium</taxon>
        <taxon>Fusarium incarnatum-equiseti species complex</taxon>
    </lineage>
</organism>
<evidence type="ECO:0000313" key="8">
    <source>
        <dbReference type="Proteomes" id="UP000253153"/>
    </source>
</evidence>
<comment type="similarity">
    <text evidence="1">Belongs to the ATP-dependent AMP-binding enzyme family.</text>
</comment>
<protein>
    <recommendedName>
        <fullName evidence="9">AMP-dependent synthetase/ligase domain-containing protein</fullName>
    </recommendedName>
</protein>
<name>A0A366RDW7_9HYPO</name>
<evidence type="ECO:0000256" key="1">
    <source>
        <dbReference type="ARBA" id="ARBA00006432"/>
    </source>
</evidence>
<proteinExistence type="inferred from homology"/>
<dbReference type="GeneID" id="41996794"/>
<dbReference type="InterPro" id="IPR020845">
    <property type="entry name" value="AMP-binding_CS"/>
</dbReference>
<dbReference type="PANTHER" id="PTHR43859">
    <property type="entry name" value="ACYL-ACTIVATING ENZYME"/>
    <property type="match status" value="1"/>
</dbReference>
<dbReference type="Gene3D" id="3.40.50.12780">
    <property type="entry name" value="N-terminal domain of ligase-like"/>
    <property type="match status" value="1"/>
</dbReference>
<comment type="caution">
    <text evidence="7">The sequence shown here is derived from an EMBL/GenBank/DDBJ whole genome shotgun (WGS) entry which is preliminary data.</text>
</comment>
<evidence type="ECO:0000256" key="2">
    <source>
        <dbReference type="ARBA" id="ARBA00022598"/>
    </source>
</evidence>
<dbReference type="PANTHER" id="PTHR43859:SF4">
    <property type="entry name" value="BUTANOATE--COA LIGASE AAE1-RELATED"/>
    <property type="match status" value="1"/>
</dbReference>
<dbReference type="InterPro" id="IPR025110">
    <property type="entry name" value="AMP-bd_C"/>
</dbReference>
<dbReference type="Gene3D" id="3.30.300.30">
    <property type="match status" value="1"/>
</dbReference>
<dbReference type="EMBL" id="QKXC01000156">
    <property type="protein sequence ID" value="RBR15344.1"/>
    <property type="molecule type" value="Genomic_DNA"/>
</dbReference>
<dbReference type="Proteomes" id="UP000253153">
    <property type="component" value="Unassembled WGS sequence"/>
</dbReference>
<evidence type="ECO:0000256" key="3">
    <source>
        <dbReference type="ARBA" id="ARBA00022832"/>
    </source>
</evidence>
<keyword evidence="4" id="KW-0443">Lipid metabolism</keyword>
<dbReference type="GO" id="GO:0016874">
    <property type="term" value="F:ligase activity"/>
    <property type="evidence" value="ECO:0007669"/>
    <property type="project" value="UniProtKB-KW"/>
</dbReference>
<keyword evidence="2" id="KW-0436">Ligase</keyword>
<dbReference type="InterPro" id="IPR000873">
    <property type="entry name" value="AMP-dep_synth/lig_dom"/>
</dbReference>
<reference evidence="7 8" key="1">
    <citation type="submission" date="2018-06" db="EMBL/GenBank/DDBJ databases">
        <title>Fusarium incarnatum-equiseti species complex species 28.</title>
        <authorList>
            <person name="Gardiner D.M."/>
        </authorList>
    </citation>
    <scope>NUCLEOTIDE SEQUENCE [LARGE SCALE GENOMIC DNA]</scope>
    <source>
        <strain evidence="7 8">FIESC_28</strain>
    </source>
</reference>
<sequence>MSDPPSRLRSILNHLRPHPAAPVNFHTLSPTTFLERAASIEPDAEAIFHITVNGAVLRRSYAEFADRARGLAYYFLKHGYRRVGILAPNTPAFLESIYGIVAAGAAIVPANYRLKPEDIAYIFDFAEVDCIIVDNEFVGLLDAYKEKHDNVPLIIDMVDFLPREQVHACLKAVANLVHQDTDATEGQLSGPFDDAVLEGLKHDISQGNHGWAGLHAQARSEDDMLAIPFTSGTTSKPKGVVYTHRGSYLAAMANIIESGLNIGRCKYLWTLPMFHAVGWTFPWSVVAVRGTNVCLRKIDYPLIWKLLKEEGITHFNAAPTVNTLLVAAKEAEKLPQEVKVTVAASPPTGYLFEQMTKLNLIPVHVYGMTETYGPITKCYTLPEWDHLPPTEKYAKMSRQGHGFITSQPIRVIKQDQPQGVLIDVAKDGKEIGEIVFMGNICAKEYYKDPAATRELFAGGVLHSGDLAVWHPDGSAQIQDRAKDIIISGGENISSVALESMLAQHPDILEAGAVAVPDSHWGERPKVYVTVKEGKSVTGDEIISWARHQSDISRFMVPREVEIVDELPKTSTGKIKKNDLREWAKRGRTKA</sequence>
<dbReference type="OrthoDB" id="1882297at2759"/>
<dbReference type="PROSITE" id="PS00455">
    <property type="entry name" value="AMP_BINDING"/>
    <property type="match status" value="1"/>
</dbReference>
<dbReference type="Pfam" id="PF00501">
    <property type="entry name" value="AMP-binding"/>
    <property type="match status" value="1"/>
</dbReference>